<gene>
    <name evidence="2" type="ORF">AVDCRST_MAG52-275</name>
</gene>
<name>A0A6J4HAH4_9ACTN</name>
<dbReference type="AlphaFoldDB" id="A0A6J4HAH4"/>
<evidence type="ECO:0000256" key="1">
    <source>
        <dbReference type="SAM" id="MobiDB-lite"/>
    </source>
</evidence>
<reference evidence="2" key="1">
    <citation type="submission" date="2020-02" db="EMBL/GenBank/DDBJ databases">
        <authorList>
            <person name="Meier V. D."/>
        </authorList>
    </citation>
    <scope>NUCLEOTIDE SEQUENCE</scope>
    <source>
        <strain evidence="2">AVDCRST_MAG52</strain>
    </source>
</reference>
<accession>A0A6J4HAH4</accession>
<protein>
    <submittedName>
        <fullName evidence="2">Uncharacterized protein</fullName>
    </submittedName>
</protein>
<proteinExistence type="predicted"/>
<dbReference type="EMBL" id="CADCTN010000022">
    <property type="protein sequence ID" value="CAA9216919.1"/>
    <property type="molecule type" value="Genomic_DNA"/>
</dbReference>
<sequence>MSTLPVIDHSSADGVTAAREADAADPIPVVAVSAA</sequence>
<evidence type="ECO:0000313" key="2">
    <source>
        <dbReference type="EMBL" id="CAA9216919.1"/>
    </source>
</evidence>
<organism evidence="2">
    <name type="scientific">uncultured Blastococcus sp</name>
    <dbReference type="NCBI Taxonomy" id="217144"/>
    <lineage>
        <taxon>Bacteria</taxon>
        <taxon>Bacillati</taxon>
        <taxon>Actinomycetota</taxon>
        <taxon>Actinomycetes</taxon>
        <taxon>Geodermatophilales</taxon>
        <taxon>Geodermatophilaceae</taxon>
        <taxon>Blastococcus</taxon>
        <taxon>environmental samples</taxon>
    </lineage>
</organism>
<feature type="region of interest" description="Disordered" evidence="1">
    <location>
        <begin position="1"/>
        <end position="21"/>
    </location>
</feature>